<dbReference type="Proteomes" id="UP001364156">
    <property type="component" value="Chromosome"/>
</dbReference>
<dbReference type="SUPFAM" id="SSF51126">
    <property type="entry name" value="Pectin lyase-like"/>
    <property type="match status" value="1"/>
</dbReference>
<sequence>MIGLSTGLKPQVSVRQDVDFPSGFDWDQARFGFAVHRTGKNYGTDLQPRALVDAGIWTGAAIHVDSATGDDSNSGLGVEDGDFTNAKRTIHAAFVSGNATAAPFRVLVKPGKYEESAFTRNGNDEPDQPVALIGWHGPVHYRTGPFQPGWIDAGGTYSAGVSSVKRAFRTDVLTAEGHYSELSNVVDVATCTATLNSWTQDGGTVHVNVGGAPGPDDIALMRSFHGARFMTHDRDFYLENIHTEGGITGALHFDAVATRNIVGVNCSFRYSAPSNPSSPLDAARVRRTNGLVAFFGCDASHGAKDGWSFHEDGTAGMHVLLQNCTAWQNGIDGATSCNAFTTHDSVRALVLNGAYGLSRNGTEIHCIQSTESWLAGVRAVARDIDGTSVAFKCSNPSYMWLQDCIGDAAGSTENYALEANAGTIFTRDFDVVAGSIETSLGGSVTPF</sequence>
<name>A0ABZ2HHH3_9RHOB</name>
<evidence type="ECO:0000313" key="2">
    <source>
        <dbReference type="Proteomes" id="UP001364156"/>
    </source>
</evidence>
<dbReference type="InterPro" id="IPR011050">
    <property type="entry name" value="Pectin_lyase_fold/virulence"/>
</dbReference>
<gene>
    <name evidence="1" type="ORF">RZ517_00165</name>
</gene>
<keyword evidence="2" id="KW-1185">Reference proteome</keyword>
<protein>
    <submittedName>
        <fullName evidence="1">Uncharacterized protein</fullName>
    </submittedName>
</protein>
<reference evidence="1 2" key="1">
    <citation type="submission" date="2023-10" db="EMBL/GenBank/DDBJ databases">
        <title>Roseovarius strain S88 nov., isolated from a marine algae.</title>
        <authorList>
            <person name="Lee M.W."/>
            <person name="Lee J.K."/>
            <person name="Kim J.M."/>
            <person name="Choi D.G."/>
            <person name="Baek J.H."/>
            <person name="Bayburt H."/>
            <person name="Jung J.J."/>
            <person name="Han D.M."/>
            <person name="Jeon C.O."/>
        </authorList>
    </citation>
    <scope>NUCLEOTIDE SEQUENCE [LARGE SCALE GENOMIC DNA]</scope>
    <source>
        <strain evidence="1 2">S88</strain>
    </source>
</reference>
<accession>A0ABZ2HHH3</accession>
<dbReference type="EMBL" id="CP146069">
    <property type="protein sequence ID" value="WWR46643.1"/>
    <property type="molecule type" value="Genomic_DNA"/>
</dbReference>
<organism evidence="1 2">
    <name type="scientific">Roseovarius phycicola</name>
    <dbReference type="NCBI Taxonomy" id="3080976"/>
    <lineage>
        <taxon>Bacteria</taxon>
        <taxon>Pseudomonadati</taxon>
        <taxon>Pseudomonadota</taxon>
        <taxon>Alphaproteobacteria</taxon>
        <taxon>Rhodobacterales</taxon>
        <taxon>Roseobacteraceae</taxon>
        <taxon>Roseovarius</taxon>
    </lineage>
</organism>
<dbReference type="RefSeq" id="WP_338549491.1">
    <property type="nucleotide sequence ID" value="NZ_CP146069.1"/>
</dbReference>
<proteinExistence type="predicted"/>
<evidence type="ECO:0000313" key="1">
    <source>
        <dbReference type="EMBL" id="WWR46643.1"/>
    </source>
</evidence>